<evidence type="ECO:0000313" key="2">
    <source>
        <dbReference type="EMBL" id="KOC58596.1"/>
    </source>
</evidence>
<reference evidence="2 3" key="1">
    <citation type="submission" date="2015-07" db="EMBL/GenBank/DDBJ databases">
        <title>The genome of Habropoda laboriosa.</title>
        <authorList>
            <person name="Pan H."/>
            <person name="Kapheim K."/>
        </authorList>
    </citation>
    <scope>NUCLEOTIDE SEQUENCE [LARGE SCALE GENOMIC DNA]</scope>
    <source>
        <strain evidence="2">0110345459</strain>
    </source>
</reference>
<dbReference type="Gene3D" id="3.60.10.10">
    <property type="entry name" value="Endonuclease/exonuclease/phosphatase"/>
    <property type="match status" value="1"/>
</dbReference>
<dbReference type="PANTHER" id="PTHR33395">
    <property type="entry name" value="TRANSCRIPTASE, PUTATIVE-RELATED-RELATED"/>
    <property type="match status" value="1"/>
</dbReference>
<dbReference type="PANTHER" id="PTHR33395:SF22">
    <property type="entry name" value="REVERSE TRANSCRIPTASE DOMAIN-CONTAINING PROTEIN"/>
    <property type="match status" value="1"/>
</dbReference>
<sequence>LKHHNPDIVLLSETKLNRRHKIEFQNYNIVRNDRINAEQAGGTGIVIRNDIKFKHILPNNATSNKCFESTVIEVKLQNAAKLIIIVGYATSSCKKEFMTELNSLFQGLGLHKSNNYYILAGDLNAKHESWGNTINNNRGVALNKWTRENEIPYRISLLKTAVPSFPSSGAFIDSCLADKRIKFHNTPRHETLDSFEYDSDHRAVRIQISIPSLQILEIDESTTPQRYNFNKADWTEFKSFLTETDDTTLPNNRNLSVDQIGNYIDKLSYNINKAIDHATPRIQKKVSIQPTNT</sequence>
<accession>A0A0L7QJ83</accession>
<keyword evidence="2" id="KW-0695">RNA-directed DNA polymerase</keyword>
<keyword evidence="3" id="KW-1185">Reference proteome</keyword>
<dbReference type="Pfam" id="PF14529">
    <property type="entry name" value="Exo_endo_phos_2"/>
    <property type="match status" value="1"/>
</dbReference>
<organism evidence="2 3">
    <name type="scientific">Habropoda laboriosa</name>
    <dbReference type="NCBI Taxonomy" id="597456"/>
    <lineage>
        <taxon>Eukaryota</taxon>
        <taxon>Metazoa</taxon>
        <taxon>Ecdysozoa</taxon>
        <taxon>Arthropoda</taxon>
        <taxon>Hexapoda</taxon>
        <taxon>Insecta</taxon>
        <taxon>Pterygota</taxon>
        <taxon>Neoptera</taxon>
        <taxon>Endopterygota</taxon>
        <taxon>Hymenoptera</taxon>
        <taxon>Apocrita</taxon>
        <taxon>Aculeata</taxon>
        <taxon>Apoidea</taxon>
        <taxon>Anthophila</taxon>
        <taxon>Apidae</taxon>
        <taxon>Habropoda</taxon>
    </lineage>
</organism>
<feature type="domain" description="Endonuclease/exonuclease/phosphatase" evidence="1">
    <location>
        <begin position="84"/>
        <end position="204"/>
    </location>
</feature>
<keyword evidence="2" id="KW-0808">Transferase</keyword>
<dbReference type="GO" id="GO:0003964">
    <property type="term" value="F:RNA-directed DNA polymerase activity"/>
    <property type="evidence" value="ECO:0007669"/>
    <property type="project" value="UniProtKB-KW"/>
</dbReference>
<dbReference type="SUPFAM" id="SSF56219">
    <property type="entry name" value="DNase I-like"/>
    <property type="match status" value="1"/>
</dbReference>
<feature type="non-terminal residue" evidence="2">
    <location>
        <position position="1"/>
    </location>
</feature>
<dbReference type="Proteomes" id="UP000053825">
    <property type="component" value="Unassembled WGS sequence"/>
</dbReference>
<keyword evidence="2" id="KW-0548">Nucleotidyltransferase</keyword>
<evidence type="ECO:0000259" key="1">
    <source>
        <dbReference type="Pfam" id="PF14529"/>
    </source>
</evidence>
<dbReference type="InterPro" id="IPR036691">
    <property type="entry name" value="Endo/exonu/phosph_ase_sf"/>
</dbReference>
<dbReference type="OrthoDB" id="7989680at2759"/>
<evidence type="ECO:0000313" key="3">
    <source>
        <dbReference type="Proteomes" id="UP000053825"/>
    </source>
</evidence>
<dbReference type="InterPro" id="IPR005135">
    <property type="entry name" value="Endo/exonuclease/phosphatase"/>
</dbReference>
<proteinExistence type="predicted"/>
<dbReference type="EMBL" id="KQ415341">
    <property type="protein sequence ID" value="KOC58596.1"/>
    <property type="molecule type" value="Genomic_DNA"/>
</dbReference>
<dbReference type="AlphaFoldDB" id="A0A0L7QJ83"/>
<protein>
    <submittedName>
        <fullName evidence="2">RNA-directed DNA polymerase from mobile element jockey</fullName>
    </submittedName>
</protein>
<name>A0A0L7QJ83_9HYME</name>
<dbReference type="STRING" id="597456.A0A0L7QJ83"/>
<gene>
    <name evidence="2" type="ORF">WH47_06930</name>
</gene>